<evidence type="ECO:0000313" key="2">
    <source>
        <dbReference type="EMBL" id="QJA89328.1"/>
    </source>
</evidence>
<dbReference type="EMBL" id="MT142839">
    <property type="protein sequence ID" value="QJA89328.1"/>
    <property type="molecule type" value="Genomic_DNA"/>
</dbReference>
<accession>A0A6H1ZSR9</accession>
<evidence type="ECO:0000313" key="1">
    <source>
        <dbReference type="EMBL" id="QJA50325.1"/>
    </source>
</evidence>
<organism evidence="1">
    <name type="scientific">viral metagenome</name>
    <dbReference type="NCBI Taxonomy" id="1070528"/>
    <lineage>
        <taxon>unclassified sequences</taxon>
        <taxon>metagenomes</taxon>
        <taxon>organismal metagenomes</taxon>
    </lineage>
</organism>
<reference evidence="1" key="1">
    <citation type="submission" date="2020-03" db="EMBL/GenBank/DDBJ databases">
        <title>The deep terrestrial virosphere.</title>
        <authorList>
            <person name="Holmfeldt K."/>
            <person name="Nilsson E."/>
            <person name="Simone D."/>
            <person name="Lopez-Fernandez M."/>
            <person name="Wu X."/>
            <person name="de Brujin I."/>
            <person name="Lundin D."/>
            <person name="Andersson A."/>
            <person name="Bertilsson S."/>
            <person name="Dopson M."/>
        </authorList>
    </citation>
    <scope>NUCLEOTIDE SEQUENCE</scope>
    <source>
        <strain evidence="2">MM415B02567</strain>
        <strain evidence="1">TM448A01708</strain>
    </source>
</reference>
<gene>
    <name evidence="2" type="ORF">MM415B02567_0005</name>
    <name evidence="1" type="ORF">TM448A01708_0010</name>
</gene>
<name>A0A6H1ZSR9_9ZZZZ</name>
<protein>
    <submittedName>
        <fullName evidence="1">Uncharacterized protein</fullName>
    </submittedName>
</protein>
<dbReference type="EMBL" id="MT144188">
    <property type="protein sequence ID" value="QJA50325.1"/>
    <property type="molecule type" value="Genomic_DNA"/>
</dbReference>
<dbReference type="AlphaFoldDB" id="A0A6H1ZSR9"/>
<sequence>MKLSKEKINAVLLNYGLSTRRSERIAEDLASRDLTEDEKKKKGIRFTDVNEVVKDLTSKDLTEDEKKKKGIRFTDVNEVVKED</sequence>
<proteinExistence type="predicted"/>